<keyword evidence="11" id="KW-1185">Reference proteome</keyword>
<dbReference type="InterPro" id="IPR049943">
    <property type="entry name" value="Ser_HO-MeTrfase-like"/>
</dbReference>
<dbReference type="InterPro" id="IPR039429">
    <property type="entry name" value="SHMT-like_dom"/>
</dbReference>
<dbReference type="UniPathway" id="UPA00193"/>
<comment type="catalytic activity">
    <reaction evidence="8">
        <text>(6R)-5,10-methylene-5,6,7,8-tetrahydrofolate + glycine + H2O = (6S)-5,6,7,8-tetrahydrofolate + L-serine</text>
        <dbReference type="Rhea" id="RHEA:15481"/>
        <dbReference type="ChEBI" id="CHEBI:15377"/>
        <dbReference type="ChEBI" id="CHEBI:15636"/>
        <dbReference type="ChEBI" id="CHEBI:33384"/>
        <dbReference type="ChEBI" id="CHEBI:57305"/>
        <dbReference type="ChEBI" id="CHEBI:57453"/>
        <dbReference type="EC" id="2.1.2.1"/>
    </reaction>
</comment>
<dbReference type="AlphaFoldDB" id="A0A6J8B546"/>
<evidence type="ECO:0000256" key="6">
    <source>
        <dbReference type="ARBA" id="ARBA00022679"/>
    </source>
</evidence>
<dbReference type="GO" id="GO:0030170">
    <property type="term" value="F:pyridoxal phosphate binding"/>
    <property type="evidence" value="ECO:0007669"/>
    <property type="project" value="InterPro"/>
</dbReference>
<dbReference type="Gene3D" id="3.40.640.10">
    <property type="entry name" value="Type I PLP-dependent aspartate aminotransferase-like (Major domain)"/>
    <property type="match status" value="1"/>
</dbReference>
<dbReference type="HAMAP" id="MF_00051">
    <property type="entry name" value="SHMT"/>
    <property type="match status" value="1"/>
</dbReference>
<comment type="function">
    <text evidence="2 8">Interconversion of serine and glycine.</text>
</comment>
<dbReference type="InterPro" id="IPR001085">
    <property type="entry name" value="Ser_HO-MeTrfase"/>
</dbReference>
<protein>
    <recommendedName>
        <fullName evidence="8">Serine hydroxymethyltransferase</fullName>
        <ecNumber evidence="8">2.1.2.1</ecNumber>
    </recommendedName>
</protein>
<dbReference type="Gene3D" id="3.90.1150.10">
    <property type="entry name" value="Aspartate Aminotransferase, domain 1"/>
    <property type="match status" value="1"/>
</dbReference>
<dbReference type="NCBIfam" id="NF000586">
    <property type="entry name" value="PRK00011.1"/>
    <property type="match status" value="1"/>
</dbReference>
<keyword evidence="6 8" id="KW-0808">Transferase</keyword>
<organism evidence="10 11">
    <name type="scientific">Mytilus coruscus</name>
    <name type="common">Sea mussel</name>
    <dbReference type="NCBI Taxonomy" id="42192"/>
    <lineage>
        <taxon>Eukaryota</taxon>
        <taxon>Metazoa</taxon>
        <taxon>Spiralia</taxon>
        <taxon>Lophotrochozoa</taxon>
        <taxon>Mollusca</taxon>
        <taxon>Bivalvia</taxon>
        <taxon>Autobranchia</taxon>
        <taxon>Pteriomorphia</taxon>
        <taxon>Mytilida</taxon>
        <taxon>Mytiloidea</taxon>
        <taxon>Mytilidae</taxon>
        <taxon>Mytilinae</taxon>
        <taxon>Mytilus</taxon>
    </lineage>
</organism>
<dbReference type="GO" id="GO:0035999">
    <property type="term" value="P:tetrahydrofolate interconversion"/>
    <property type="evidence" value="ECO:0007669"/>
    <property type="project" value="UniProtKB-UniPathway"/>
</dbReference>
<evidence type="ECO:0000256" key="1">
    <source>
        <dbReference type="ARBA" id="ARBA00001933"/>
    </source>
</evidence>
<evidence type="ECO:0000256" key="8">
    <source>
        <dbReference type="RuleBase" id="RU000585"/>
    </source>
</evidence>
<sequence length="708" mass="79575">MKGLELIASENFTSKAVIQVLGSCLTNKYSEGQPGQRYYGGNEFIDDMERLCQKRALEAYKLDPAKWGVNVQPLSGSSANFAVYTALVGPHGRIMGLDLPDGGHLSHGFMTPTRKISATSVYFESMPYKVNPETGLIDYDELHRNAKLFLPKMIVAGVSCYSRNLDYARFRKVADENGAYVLADMAHVSGLVAAGLVANPFEHCDVVTTTTHKSLRGPRSGIIFYRKGVRKVTKDGKEEMYDLEKKINEAVFPGLQGGPHNHQIAAVAVALNQACRPEFKVYQEQVIANARVMSKVLQEKGYKVVTGGTDNHLILVDLRPNGIDGARAEKVLEDVSIALNKNTCPGDKSALKPSGLRIGSPALTSRNMKEKEFEQVSEFIHQGLVITKEAMEGCGPLLKDFKAKIQTDEKIKQKIASLKADVEKFAIQFPMPGLDDCNEVLHKTEWEKCVPAIYSEAVKKSLDQNKNRKVTTEDQTTNLIDAIKQAARKTFPTKTLKIRGPRLKVSQHAKKLLTISKQKHRIWDLHRRKRGEDTCFLELKEAKRNVRKRLRQERAAECKEFYKKLESEPNSKNVYRLIRRNTNSTKELATTILYDDHELTDPEEQREAMAKYFQNLATPKDDPDFDENFLNNCQFRCEIIKEICSLSDFSSDKFNPAEISEAISNLNNGKACDEYGLSAEHFKSAEEVVVPYLVSLFNKILAEKKVPI</sequence>
<keyword evidence="7 8" id="KW-0663">Pyridoxal phosphate</keyword>
<dbReference type="GO" id="GO:0005739">
    <property type="term" value="C:mitochondrion"/>
    <property type="evidence" value="ECO:0007669"/>
    <property type="project" value="TreeGrafter"/>
</dbReference>
<dbReference type="EMBL" id="CACVKT020002618">
    <property type="protein sequence ID" value="CAC5378995.1"/>
    <property type="molecule type" value="Genomic_DNA"/>
</dbReference>
<dbReference type="PANTHER" id="PTHR11680">
    <property type="entry name" value="SERINE HYDROXYMETHYLTRANSFERASE"/>
    <property type="match status" value="1"/>
</dbReference>
<dbReference type="PROSITE" id="PS00096">
    <property type="entry name" value="SHMT"/>
    <property type="match status" value="1"/>
</dbReference>
<evidence type="ECO:0000256" key="2">
    <source>
        <dbReference type="ARBA" id="ARBA00002224"/>
    </source>
</evidence>
<dbReference type="CDD" id="cd00378">
    <property type="entry name" value="SHMT"/>
    <property type="match status" value="1"/>
</dbReference>
<evidence type="ECO:0000256" key="5">
    <source>
        <dbReference type="ARBA" id="ARBA00022563"/>
    </source>
</evidence>
<evidence type="ECO:0000256" key="3">
    <source>
        <dbReference type="ARBA" id="ARBA00004777"/>
    </source>
</evidence>
<dbReference type="GO" id="GO:0005634">
    <property type="term" value="C:nucleus"/>
    <property type="evidence" value="ECO:0007669"/>
    <property type="project" value="TreeGrafter"/>
</dbReference>
<comment type="cofactor">
    <cofactor evidence="1 8">
        <name>pyridoxal 5'-phosphate</name>
        <dbReference type="ChEBI" id="CHEBI:597326"/>
    </cofactor>
</comment>
<evidence type="ECO:0000313" key="10">
    <source>
        <dbReference type="EMBL" id="CAC5378995.1"/>
    </source>
</evidence>
<evidence type="ECO:0000256" key="7">
    <source>
        <dbReference type="ARBA" id="ARBA00022898"/>
    </source>
</evidence>
<dbReference type="PANTHER" id="PTHR11680:SF59">
    <property type="entry name" value="SERINE HYDROXYMETHYLTRANSFERASE, CYTOSOLIC"/>
    <property type="match status" value="1"/>
</dbReference>
<evidence type="ECO:0000256" key="4">
    <source>
        <dbReference type="ARBA" id="ARBA00006376"/>
    </source>
</evidence>
<dbReference type="InterPro" id="IPR015424">
    <property type="entry name" value="PyrdxlP-dep_Trfase"/>
</dbReference>
<dbReference type="Pfam" id="PF00464">
    <property type="entry name" value="SHMT"/>
    <property type="match status" value="1"/>
</dbReference>
<gene>
    <name evidence="10" type="ORF">MCOR_15109</name>
</gene>
<dbReference type="InterPro" id="IPR019798">
    <property type="entry name" value="Ser_HO-MeTrfase_PLP_BS"/>
</dbReference>
<dbReference type="EC" id="2.1.2.1" evidence="8"/>
<accession>A0A6J8B546</accession>
<reference evidence="10 11" key="1">
    <citation type="submission" date="2020-06" db="EMBL/GenBank/DDBJ databases">
        <authorList>
            <person name="Li R."/>
            <person name="Bekaert M."/>
        </authorList>
    </citation>
    <scope>NUCLEOTIDE SEQUENCE [LARGE SCALE GENOMIC DNA]</scope>
    <source>
        <strain evidence="11">wild</strain>
    </source>
</reference>
<dbReference type="InterPro" id="IPR015422">
    <property type="entry name" value="PyrdxlP-dep_Trfase_small"/>
</dbReference>
<feature type="domain" description="Serine hydroxymethyltransferase-like" evidence="9">
    <location>
        <begin position="2"/>
        <end position="380"/>
    </location>
</feature>
<dbReference type="FunFam" id="3.40.640.10:FF:000050">
    <property type="entry name" value="Serine hydroxymethyltransferase"/>
    <property type="match status" value="1"/>
</dbReference>
<dbReference type="InterPro" id="IPR015421">
    <property type="entry name" value="PyrdxlP-dep_Trfase_major"/>
</dbReference>
<comment type="pathway">
    <text evidence="3 8">One-carbon metabolism; tetrahydrofolate interconversion.</text>
</comment>
<comment type="similarity">
    <text evidence="4 8">Belongs to the SHMT family.</text>
</comment>
<dbReference type="SUPFAM" id="SSF53383">
    <property type="entry name" value="PLP-dependent transferases"/>
    <property type="match status" value="1"/>
</dbReference>
<dbReference type="GO" id="GO:0004372">
    <property type="term" value="F:glycine hydroxymethyltransferase activity"/>
    <property type="evidence" value="ECO:0007669"/>
    <property type="project" value="UniProtKB-EC"/>
</dbReference>
<evidence type="ECO:0000259" key="9">
    <source>
        <dbReference type="Pfam" id="PF00464"/>
    </source>
</evidence>
<name>A0A6J8B546_MYTCO</name>
<dbReference type="OrthoDB" id="10265628at2759"/>
<evidence type="ECO:0000313" key="11">
    <source>
        <dbReference type="Proteomes" id="UP000507470"/>
    </source>
</evidence>
<dbReference type="Proteomes" id="UP000507470">
    <property type="component" value="Unassembled WGS sequence"/>
</dbReference>
<keyword evidence="5 8" id="KW-0554">One-carbon metabolism</keyword>
<dbReference type="GO" id="GO:0019264">
    <property type="term" value="P:glycine biosynthetic process from serine"/>
    <property type="evidence" value="ECO:0007669"/>
    <property type="project" value="InterPro"/>
</dbReference>
<proteinExistence type="inferred from homology"/>